<name>A0AA48I5V6_9ALTE</name>
<reference evidence="2" key="1">
    <citation type="submission" date="2023-01" db="EMBL/GenBank/DDBJ databases">
        <title>Complete genome sequence of Planctobacterium marinum strain Dej080120_11.</title>
        <authorList>
            <person name="Ueki S."/>
            <person name="Maruyama F."/>
        </authorList>
    </citation>
    <scope>NUCLEOTIDE SEQUENCE</scope>
    <source>
        <strain evidence="2">Dej080120_11</strain>
    </source>
</reference>
<dbReference type="InterPro" id="IPR018490">
    <property type="entry name" value="cNMP-bd_dom_sf"/>
</dbReference>
<dbReference type="PANTHER" id="PTHR11635:SF152">
    <property type="entry name" value="CAMP-DEPENDENT PROTEIN KINASE TYPE I REGULATORY SUBUNIT-RELATED"/>
    <property type="match status" value="1"/>
</dbReference>
<evidence type="ECO:0000313" key="3">
    <source>
        <dbReference type="Proteomes" id="UP001333710"/>
    </source>
</evidence>
<dbReference type="Pfam" id="PF00027">
    <property type="entry name" value="cNMP_binding"/>
    <property type="match status" value="1"/>
</dbReference>
<dbReference type="PANTHER" id="PTHR11635">
    <property type="entry name" value="CAMP-DEPENDENT PROTEIN KINASE REGULATORY CHAIN"/>
    <property type="match status" value="1"/>
</dbReference>
<evidence type="ECO:0000313" key="2">
    <source>
        <dbReference type="EMBL" id="BDX06480.1"/>
    </source>
</evidence>
<dbReference type="SMART" id="SM00100">
    <property type="entry name" value="cNMP"/>
    <property type="match status" value="1"/>
</dbReference>
<dbReference type="InterPro" id="IPR014710">
    <property type="entry name" value="RmlC-like_jellyroll"/>
</dbReference>
<keyword evidence="3" id="KW-1185">Reference proteome</keyword>
<dbReference type="Gene3D" id="2.60.120.10">
    <property type="entry name" value="Jelly Rolls"/>
    <property type="match status" value="1"/>
</dbReference>
<organism evidence="2 3">
    <name type="scientific">Planctobacterium marinum</name>
    <dbReference type="NCBI Taxonomy" id="1631968"/>
    <lineage>
        <taxon>Bacteria</taxon>
        <taxon>Pseudomonadati</taxon>
        <taxon>Pseudomonadota</taxon>
        <taxon>Gammaproteobacteria</taxon>
        <taxon>Alteromonadales</taxon>
        <taxon>Alteromonadaceae</taxon>
        <taxon>Planctobacterium</taxon>
    </lineage>
</organism>
<dbReference type="CDD" id="cd00038">
    <property type="entry name" value="CAP_ED"/>
    <property type="match status" value="1"/>
</dbReference>
<sequence>MNNLKLMEILSRVPLFKDLQPIERESVLKMRAVFTPIKAKEVFIKEGAHEPWFYIILAGKATVTHRGRNIGSLVPGQFIGEVGFICKEPRSASVMAQDEMVVMKIDYEAFRKIPVRIRESIKDKIISGLVDRTLQLNEAVYKKDEEIDKLNTRIADYEAEAENRLPGRKRNR</sequence>
<gene>
    <name evidence="2" type="ORF">MACH26_20010</name>
</gene>
<protein>
    <recommendedName>
        <fullName evidence="1">Cyclic nucleotide-binding domain-containing protein</fullName>
    </recommendedName>
</protein>
<dbReference type="RefSeq" id="WP_338292496.1">
    <property type="nucleotide sequence ID" value="NZ_AP027272.1"/>
</dbReference>
<proteinExistence type="predicted"/>
<dbReference type="EMBL" id="AP027272">
    <property type="protein sequence ID" value="BDX06480.1"/>
    <property type="molecule type" value="Genomic_DNA"/>
</dbReference>
<feature type="domain" description="Cyclic nucleotide-binding" evidence="1">
    <location>
        <begin position="15"/>
        <end position="113"/>
    </location>
</feature>
<dbReference type="SUPFAM" id="SSF51206">
    <property type="entry name" value="cAMP-binding domain-like"/>
    <property type="match status" value="1"/>
</dbReference>
<evidence type="ECO:0000259" key="1">
    <source>
        <dbReference type="PROSITE" id="PS50042"/>
    </source>
</evidence>
<dbReference type="InterPro" id="IPR000595">
    <property type="entry name" value="cNMP-bd_dom"/>
</dbReference>
<dbReference type="KEGG" id="pmaw:MACH26_20010"/>
<dbReference type="PROSITE" id="PS50042">
    <property type="entry name" value="CNMP_BINDING_3"/>
    <property type="match status" value="1"/>
</dbReference>
<dbReference type="GO" id="GO:0005829">
    <property type="term" value="C:cytosol"/>
    <property type="evidence" value="ECO:0007669"/>
    <property type="project" value="TreeGrafter"/>
</dbReference>
<dbReference type="AlphaFoldDB" id="A0AA48I5V6"/>
<accession>A0AA48I5V6</accession>
<dbReference type="GO" id="GO:0005952">
    <property type="term" value="C:cAMP-dependent protein kinase complex"/>
    <property type="evidence" value="ECO:0007669"/>
    <property type="project" value="InterPro"/>
</dbReference>
<dbReference type="InterPro" id="IPR050503">
    <property type="entry name" value="cAMP-dep_PK_reg_su-like"/>
</dbReference>
<dbReference type="Proteomes" id="UP001333710">
    <property type="component" value="Chromosome"/>
</dbReference>